<dbReference type="EMBL" id="FMWO01000091">
    <property type="protein sequence ID" value="SCZ86794.1"/>
    <property type="molecule type" value="Genomic_DNA"/>
</dbReference>
<dbReference type="Proteomes" id="UP000198729">
    <property type="component" value="Unassembled WGS sequence"/>
</dbReference>
<organism evidence="1 2">
    <name type="scientific">Nitrosomonas mobilis</name>
    <dbReference type="NCBI Taxonomy" id="51642"/>
    <lineage>
        <taxon>Bacteria</taxon>
        <taxon>Pseudomonadati</taxon>
        <taxon>Pseudomonadota</taxon>
        <taxon>Betaproteobacteria</taxon>
        <taxon>Nitrosomonadales</taxon>
        <taxon>Nitrosomonadaceae</taxon>
        <taxon>Nitrosomonas</taxon>
    </lineage>
</organism>
<evidence type="ECO:0000313" key="2">
    <source>
        <dbReference type="Proteomes" id="UP000198729"/>
    </source>
</evidence>
<gene>
    <name evidence="1" type="ORF">NSMM_80012</name>
</gene>
<protein>
    <recommendedName>
        <fullName evidence="3">VOC domain-containing protein</fullName>
    </recommendedName>
</protein>
<dbReference type="AlphaFoldDB" id="A0A1G5SHY3"/>
<dbReference type="Gene3D" id="3.10.180.10">
    <property type="entry name" value="2,3-Dihydroxybiphenyl 1,2-Dioxygenase, domain 1"/>
    <property type="match status" value="1"/>
</dbReference>
<reference evidence="1 2" key="1">
    <citation type="submission" date="2016-10" db="EMBL/GenBank/DDBJ databases">
        <authorList>
            <person name="de Groot N.N."/>
        </authorList>
    </citation>
    <scope>NUCLEOTIDE SEQUENCE [LARGE SCALE GENOMIC DNA]</scope>
    <source>
        <strain evidence="1">1</strain>
    </source>
</reference>
<name>A0A1G5SHY3_9PROT</name>
<sequence length="146" mass="16327">MIHHYSIPVQDTKNVSEVLAELFGGTITRFGPNPGSYIVWLGDEYGSAIELHPAGTEMYPDAGENQANFRHNPSQSKFSATHAAISINRTREAIYKVAATQGWKALELSRGGFNVIEFWIENNIMIEFLTPDMANDYLSATKNYIK</sequence>
<evidence type="ECO:0000313" key="1">
    <source>
        <dbReference type="EMBL" id="SCZ86794.1"/>
    </source>
</evidence>
<dbReference type="STRING" id="51642.NSMM_80012"/>
<dbReference type="OrthoDB" id="512901at2"/>
<dbReference type="InterPro" id="IPR029068">
    <property type="entry name" value="Glyas_Bleomycin-R_OHBP_Dase"/>
</dbReference>
<keyword evidence="2" id="KW-1185">Reference proteome</keyword>
<evidence type="ECO:0008006" key="3">
    <source>
        <dbReference type="Google" id="ProtNLM"/>
    </source>
</evidence>
<proteinExistence type="predicted"/>
<dbReference type="SUPFAM" id="SSF54593">
    <property type="entry name" value="Glyoxalase/Bleomycin resistance protein/Dihydroxybiphenyl dioxygenase"/>
    <property type="match status" value="1"/>
</dbReference>
<accession>A0A1G5SHY3</accession>